<dbReference type="InterPro" id="IPR007592">
    <property type="entry name" value="GEBP"/>
</dbReference>
<dbReference type="STRING" id="888268.A0A1E5VDW7"/>
<feature type="compositionally biased region" description="Basic and acidic residues" evidence="1">
    <location>
        <begin position="125"/>
        <end position="137"/>
    </location>
</feature>
<evidence type="ECO:0000256" key="1">
    <source>
        <dbReference type="SAM" id="MobiDB-lite"/>
    </source>
</evidence>
<feature type="compositionally biased region" description="Basic and acidic residues" evidence="1">
    <location>
        <begin position="277"/>
        <end position="290"/>
    </location>
</feature>
<dbReference type="Proteomes" id="UP000095767">
    <property type="component" value="Unassembled WGS sequence"/>
</dbReference>
<dbReference type="EMBL" id="LWDX02042797">
    <property type="protein sequence ID" value="OEL23342.1"/>
    <property type="molecule type" value="Genomic_DNA"/>
</dbReference>
<sequence length="462" mass="50522">MVATRRARQLSSGDARPVRHVPAAAGPKPKKTPKRAKKPSPPPPPEDVGAQGSGEASPVRDAPPDEIAAAAPAPRKRIKTKTTAKRAKRPPPPSQEERGQDEVEESGDPSLVSKAPPDETAAVSPRREIVASPDHNKRGATSAAQKRAKRGATLPQEEEEHGEKRAAEANHDGTGRPPANKVNHKRKKKKVQAPESAELGLAGNIEEAPDARNTSSPQEKDSAQEEQQLGEEMVEQDHAGNTSPPQVNDGAHKDEQQGEEVSEQEHAGNTSVPQQKDGTHENEDTGVEKKPAVERLWSQADELKILTALVEHASDLLAKITFEKSDANEHKIDDKIRKLRAWYHRLHSQGCPTDDLGRRLFELCDILWGQVDDDVRVEAAFFTRDFSQRSSLYPYLAEEVKVYAKTHSSGNLIMAAFTTIGDDTARRLDAMCKKQRVDALNLDLSQANLNMAVLSAFSSQIN</sequence>
<feature type="compositionally biased region" description="Basic residues" evidence="1">
    <location>
        <begin position="28"/>
        <end position="38"/>
    </location>
</feature>
<proteinExistence type="predicted"/>
<protein>
    <submittedName>
        <fullName evidence="2">Uncharacterized protein</fullName>
    </submittedName>
</protein>
<feature type="compositionally biased region" description="Basic and acidic residues" evidence="1">
    <location>
        <begin position="161"/>
        <end position="174"/>
    </location>
</feature>
<dbReference type="AlphaFoldDB" id="A0A1E5VDW7"/>
<feature type="compositionally biased region" description="Polar residues" evidence="1">
    <location>
        <begin position="267"/>
        <end position="276"/>
    </location>
</feature>
<dbReference type="PANTHER" id="PTHR31662:SF13">
    <property type="entry name" value="OS09G0287600 PROTEIN"/>
    <property type="match status" value="1"/>
</dbReference>
<keyword evidence="3" id="KW-1185">Reference proteome</keyword>
<dbReference type="PANTHER" id="PTHR31662">
    <property type="entry name" value="BNAANNG10740D PROTEIN-RELATED"/>
    <property type="match status" value="1"/>
</dbReference>
<feature type="compositionally biased region" description="Basic residues" evidence="1">
    <location>
        <begin position="74"/>
        <end position="89"/>
    </location>
</feature>
<reference evidence="2 3" key="1">
    <citation type="submission" date="2016-09" db="EMBL/GenBank/DDBJ databases">
        <title>The draft genome of Dichanthelium oligosanthes: A C3 panicoid grass species.</title>
        <authorList>
            <person name="Studer A.J."/>
            <person name="Schnable J.C."/>
            <person name="Brutnell T.P."/>
        </authorList>
    </citation>
    <scope>NUCLEOTIDE SEQUENCE [LARGE SCALE GENOMIC DNA]</scope>
    <source>
        <strain evidence="3">cv. Kellogg 1175</strain>
        <tissue evidence="2">Leaf</tissue>
    </source>
</reference>
<gene>
    <name evidence="2" type="ORF">BAE44_0015643</name>
</gene>
<feature type="compositionally biased region" description="Basic residues" evidence="1">
    <location>
        <begin position="182"/>
        <end position="191"/>
    </location>
</feature>
<comment type="caution">
    <text evidence="2">The sequence shown here is derived from an EMBL/GenBank/DDBJ whole genome shotgun (WGS) entry which is preliminary data.</text>
</comment>
<evidence type="ECO:0000313" key="2">
    <source>
        <dbReference type="EMBL" id="OEL23342.1"/>
    </source>
</evidence>
<dbReference type="GO" id="GO:0005634">
    <property type="term" value="C:nucleus"/>
    <property type="evidence" value="ECO:0007669"/>
    <property type="project" value="TreeGrafter"/>
</dbReference>
<dbReference type="GO" id="GO:0006355">
    <property type="term" value="P:regulation of DNA-templated transcription"/>
    <property type="evidence" value="ECO:0007669"/>
    <property type="project" value="InterPro"/>
</dbReference>
<dbReference type="OrthoDB" id="688402at2759"/>
<organism evidence="2 3">
    <name type="scientific">Dichanthelium oligosanthes</name>
    <dbReference type="NCBI Taxonomy" id="888268"/>
    <lineage>
        <taxon>Eukaryota</taxon>
        <taxon>Viridiplantae</taxon>
        <taxon>Streptophyta</taxon>
        <taxon>Embryophyta</taxon>
        <taxon>Tracheophyta</taxon>
        <taxon>Spermatophyta</taxon>
        <taxon>Magnoliopsida</taxon>
        <taxon>Liliopsida</taxon>
        <taxon>Poales</taxon>
        <taxon>Poaceae</taxon>
        <taxon>PACMAD clade</taxon>
        <taxon>Panicoideae</taxon>
        <taxon>Panicodae</taxon>
        <taxon>Paniceae</taxon>
        <taxon>Dichantheliinae</taxon>
        <taxon>Dichanthelium</taxon>
    </lineage>
</organism>
<evidence type="ECO:0000313" key="3">
    <source>
        <dbReference type="Proteomes" id="UP000095767"/>
    </source>
</evidence>
<name>A0A1E5VDW7_9POAL</name>
<feature type="region of interest" description="Disordered" evidence="1">
    <location>
        <begin position="1"/>
        <end position="290"/>
    </location>
</feature>
<accession>A0A1E5VDW7</accession>